<reference evidence="5" key="2">
    <citation type="journal article" date="2018" name="Plant J.">
        <title>The Sorghum bicolor reference genome: improved assembly, gene annotations, a transcriptome atlas, and signatures of genome organization.</title>
        <authorList>
            <person name="McCormick R.F."/>
            <person name="Truong S.K."/>
            <person name="Sreedasyam A."/>
            <person name="Jenkins J."/>
            <person name="Shu S."/>
            <person name="Sims D."/>
            <person name="Kennedy M."/>
            <person name="Amirebrahimi M."/>
            <person name="Weers B.D."/>
            <person name="McKinley B."/>
            <person name="Mattison A."/>
            <person name="Morishige D.T."/>
            <person name="Grimwood J."/>
            <person name="Schmutz J."/>
            <person name="Mullet J.E."/>
        </authorList>
    </citation>
    <scope>NUCLEOTIDE SEQUENCE [LARGE SCALE GENOMIC DNA]</scope>
    <source>
        <strain evidence="5">cv. BTx623</strain>
    </source>
</reference>
<dbReference type="InterPro" id="IPR001810">
    <property type="entry name" value="F-box_dom"/>
</dbReference>
<dbReference type="Pfam" id="PF03478">
    <property type="entry name" value="Beta-prop_KIB1-4"/>
    <property type="match status" value="1"/>
</dbReference>
<evidence type="ECO:0000256" key="1">
    <source>
        <dbReference type="SAM" id="MobiDB-lite"/>
    </source>
</evidence>
<feature type="domain" description="F-box" evidence="3">
    <location>
        <begin position="121"/>
        <end position="152"/>
    </location>
</feature>
<dbReference type="Gramene" id="OQU79010">
    <property type="protein sequence ID" value="OQU79010"/>
    <property type="gene ID" value="SORBI_3008G088300"/>
</dbReference>
<gene>
    <name evidence="4" type="ORF">SORBI_3008G088300</name>
</gene>
<dbReference type="CDD" id="cd09917">
    <property type="entry name" value="F-box_SF"/>
    <property type="match status" value="1"/>
</dbReference>
<feature type="compositionally biased region" description="Basic and acidic residues" evidence="1">
    <location>
        <begin position="21"/>
        <end position="31"/>
    </location>
</feature>
<keyword evidence="5" id="KW-1185">Reference proteome</keyword>
<evidence type="ECO:0000259" key="2">
    <source>
        <dbReference type="Pfam" id="PF03478"/>
    </source>
</evidence>
<dbReference type="InterPro" id="IPR005174">
    <property type="entry name" value="KIB1-4_b-propeller"/>
</dbReference>
<name>A0A1Z5R5K8_SORBI</name>
<dbReference type="ExpressionAtlas" id="A0A1Z5R5K8">
    <property type="expression patterns" value="baseline and differential"/>
</dbReference>
<proteinExistence type="predicted"/>
<evidence type="ECO:0008006" key="6">
    <source>
        <dbReference type="Google" id="ProtNLM"/>
    </source>
</evidence>
<dbReference type="AlphaFoldDB" id="A0A1Z5R5K8"/>
<feature type="region of interest" description="Disordered" evidence="1">
    <location>
        <begin position="1"/>
        <end position="48"/>
    </location>
</feature>
<evidence type="ECO:0000259" key="3">
    <source>
        <dbReference type="Pfam" id="PF12937"/>
    </source>
</evidence>
<organism evidence="4 5">
    <name type="scientific">Sorghum bicolor</name>
    <name type="common">Sorghum</name>
    <name type="synonym">Sorghum vulgare</name>
    <dbReference type="NCBI Taxonomy" id="4558"/>
    <lineage>
        <taxon>Eukaryota</taxon>
        <taxon>Viridiplantae</taxon>
        <taxon>Streptophyta</taxon>
        <taxon>Embryophyta</taxon>
        <taxon>Tracheophyta</taxon>
        <taxon>Spermatophyta</taxon>
        <taxon>Magnoliopsida</taxon>
        <taxon>Liliopsida</taxon>
        <taxon>Poales</taxon>
        <taxon>Poaceae</taxon>
        <taxon>PACMAD clade</taxon>
        <taxon>Panicoideae</taxon>
        <taxon>Andropogonodae</taxon>
        <taxon>Andropogoneae</taxon>
        <taxon>Sorghinae</taxon>
        <taxon>Sorghum</taxon>
    </lineage>
</organism>
<accession>A0A1Z5R5K8</accession>
<dbReference type="Proteomes" id="UP000000768">
    <property type="component" value="Chromosome 8"/>
</dbReference>
<protein>
    <recommendedName>
        <fullName evidence="6">F-box domain-containing protein</fullName>
    </recommendedName>
</protein>
<feature type="region of interest" description="Disordered" evidence="1">
    <location>
        <begin position="76"/>
        <end position="116"/>
    </location>
</feature>
<feature type="compositionally biased region" description="Low complexity" evidence="1">
    <location>
        <begin position="85"/>
        <end position="104"/>
    </location>
</feature>
<evidence type="ECO:0000313" key="5">
    <source>
        <dbReference type="Proteomes" id="UP000000768"/>
    </source>
</evidence>
<dbReference type="Pfam" id="PF12937">
    <property type="entry name" value="F-box-like"/>
    <property type="match status" value="1"/>
</dbReference>
<dbReference type="SUPFAM" id="SSF81383">
    <property type="entry name" value="F-box domain"/>
    <property type="match status" value="1"/>
</dbReference>
<dbReference type="PANTHER" id="PTHR44586">
    <property type="entry name" value="F-BOX DOMAIN CONTAINING PROTEIN, EXPRESSED"/>
    <property type="match status" value="1"/>
</dbReference>
<feature type="compositionally biased region" description="Low complexity" evidence="1">
    <location>
        <begin position="7"/>
        <end position="20"/>
    </location>
</feature>
<dbReference type="EMBL" id="CM000767">
    <property type="protein sequence ID" value="OQU79010.1"/>
    <property type="molecule type" value="Genomic_DNA"/>
</dbReference>
<feature type="domain" description="KIB1-4 beta-propeller" evidence="2">
    <location>
        <begin position="206"/>
        <end position="323"/>
    </location>
</feature>
<dbReference type="PANTHER" id="PTHR44586:SF23">
    <property type="entry name" value="F-BOX DOMAIN-CONTAINING PROTEIN"/>
    <property type="match status" value="1"/>
</dbReference>
<reference evidence="4 5" key="1">
    <citation type="journal article" date="2009" name="Nature">
        <title>The Sorghum bicolor genome and the diversification of grasses.</title>
        <authorList>
            <person name="Paterson A.H."/>
            <person name="Bowers J.E."/>
            <person name="Bruggmann R."/>
            <person name="Dubchak I."/>
            <person name="Grimwood J."/>
            <person name="Gundlach H."/>
            <person name="Haberer G."/>
            <person name="Hellsten U."/>
            <person name="Mitros T."/>
            <person name="Poliakov A."/>
            <person name="Schmutz J."/>
            <person name="Spannagl M."/>
            <person name="Tang H."/>
            <person name="Wang X."/>
            <person name="Wicker T."/>
            <person name="Bharti A.K."/>
            <person name="Chapman J."/>
            <person name="Feltus F.A."/>
            <person name="Gowik U."/>
            <person name="Grigoriev I.V."/>
            <person name="Lyons E."/>
            <person name="Maher C.A."/>
            <person name="Martis M."/>
            <person name="Narechania A."/>
            <person name="Otillar R.P."/>
            <person name="Penning B.W."/>
            <person name="Salamov A.A."/>
            <person name="Wang Y."/>
            <person name="Zhang L."/>
            <person name="Carpita N.C."/>
            <person name="Freeling M."/>
            <person name="Gingle A.R."/>
            <person name="Hash C.T."/>
            <person name="Keller B."/>
            <person name="Klein P."/>
            <person name="Kresovich S."/>
            <person name="McCann M.C."/>
            <person name="Ming R."/>
            <person name="Peterson D.G."/>
            <person name="Mehboob-ur-Rahman"/>
            <person name="Ware D."/>
            <person name="Westhoff P."/>
            <person name="Mayer K.F."/>
            <person name="Messing J."/>
            <person name="Rokhsar D.S."/>
        </authorList>
    </citation>
    <scope>NUCLEOTIDE SEQUENCE [LARGE SCALE GENOMIC DNA]</scope>
    <source>
        <strain evidence="5">cv. BTx623</strain>
    </source>
</reference>
<evidence type="ECO:0000313" key="4">
    <source>
        <dbReference type="EMBL" id="OQU79010.1"/>
    </source>
</evidence>
<dbReference type="InterPro" id="IPR036047">
    <property type="entry name" value="F-box-like_dom_sf"/>
</dbReference>
<dbReference type="Gene3D" id="1.20.1280.50">
    <property type="match status" value="1"/>
</dbReference>
<sequence length="411" mass="45238">MAGSDLAPSAFASASCPSSARSRERRADAPRPDPASSLGPRPPVPRRARRGGALMMRCGQMWPRFLRLHRLSIGKRARKGRRPAAARSGLDGSPSAPCPSASGPRRQRARRTPTATAAVDWSLLPEELLLVIMGHLEVIDLVRSGAACSSWHPAFTAFRRLRIPSPKQAPCALYTARDEDPDIAVLCAPCRPTSIGASRSRLPSIRTALPGLPLSRRTFVGSAYGWLVTADEDSNLHVVNLLIGAQVALPPLASLYNVESLTDEGGDLTYRVFVNREADEEPTDNLTALAAREIMYFRAVLLCSPSAGAECIVLLIHWPEASRIMRSAMPIYHPGRTHDLITMYLVKTPSGDLLQVFRLSHLMCRSLRLISMDKNWTISPPWEITHYFLDTIIPCAFQQRTCQCWSPTFSI</sequence>